<evidence type="ECO:0000313" key="1">
    <source>
        <dbReference type="EMBL" id="RDX70356.1"/>
    </source>
</evidence>
<reference evidence="1" key="1">
    <citation type="submission" date="2018-05" db="EMBL/GenBank/DDBJ databases">
        <title>Draft genome of Mucuna pruriens seed.</title>
        <authorList>
            <person name="Nnadi N.E."/>
            <person name="Vos R."/>
            <person name="Hasami M.H."/>
            <person name="Devisetty U.K."/>
            <person name="Aguiy J.C."/>
        </authorList>
    </citation>
    <scope>NUCLEOTIDE SEQUENCE [LARGE SCALE GENOMIC DNA]</scope>
    <source>
        <strain evidence="1">JCA_2017</strain>
    </source>
</reference>
<name>A0A371EWJ9_MUCPR</name>
<sequence length="65" mass="7806">MSCSYVIVACAFIHVDPHSYEDHVYKLENVFNMYNKLFNRCGICRQEGHLRNKYPYCPTNQRKME</sequence>
<organism evidence="1 2">
    <name type="scientific">Mucuna pruriens</name>
    <name type="common">Velvet bean</name>
    <name type="synonym">Dolichos pruriens</name>
    <dbReference type="NCBI Taxonomy" id="157652"/>
    <lineage>
        <taxon>Eukaryota</taxon>
        <taxon>Viridiplantae</taxon>
        <taxon>Streptophyta</taxon>
        <taxon>Embryophyta</taxon>
        <taxon>Tracheophyta</taxon>
        <taxon>Spermatophyta</taxon>
        <taxon>Magnoliopsida</taxon>
        <taxon>eudicotyledons</taxon>
        <taxon>Gunneridae</taxon>
        <taxon>Pentapetalae</taxon>
        <taxon>rosids</taxon>
        <taxon>fabids</taxon>
        <taxon>Fabales</taxon>
        <taxon>Fabaceae</taxon>
        <taxon>Papilionoideae</taxon>
        <taxon>50 kb inversion clade</taxon>
        <taxon>NPAAA clade</taxon>
        <taxon>indigoferoid/millettioid clade</taxon>
        <taxon>Phaseoleae</taxon>
        <taxon>Mucuna</taxon>
    </lineage>
</organism>
<evidence type="ECO:0000313" key="2">
    <source>
        <dbReference type="Proteomes" id="UP000257109"/>
    </source>
</evidence>
<dbReference type="EMBL" id="QJKJ01011739">
    <property type="protein sequence ID" value="RDX70356.1"/>
    <property type="molecule type" value="Genomic_DNA"/>
</dbReference>
<keyword evidence="2" id="KW-1185">Reference proteome</keyword>
<dbReference type="OrthoDB" id="1414101at2759"/>
<comment type="caution">
    <text evidence="1">The sequence shown here is derived from an EMBL/GenBank/DDBJ whole genome shotgun (WGS) entry which is preliminary data.</text>
</comment>
<proteinExistence type="predicted"/>
<dbReference type="Proteomes" id="UP000257109">
    <property type="component" value="Unassembled WGS sequence"/>
</dbReference>
<protein>
    <submittedName>
        <fullName evidence="1">Uncharacterized protein</fullName>
    </submittedName>
</protein>
<dbReference type="AlphaFoldDB" id="A0A371EWJ9"/>
<feature type="non-terminal residue" evidence="1">
    <location>
        <position position="1"/>
    </location>
</feature>
<accession>A0A371EWJ9</accession>
<gene>
    <name evidence="1" type="ORF">CR513_50416</name>
</gene>